<dbReference type="Proteomes" id="UP000694580">
    <property type="component" value="Chromosome 17"/>
</dbReference>
<keyword evidence="3" id="KW-1185">Reference proteome</keyword>
<evidence type="ECO:0000313" key="3">
    <source>
        <dbReference type="Proteomes" id="UP000694580"/>
    </source>
</evidence>
<reference evidence="2" key="2">
    <citation type="submission" date="2025-08" db="UniProtKB">
        <authorList>
            <consortium name="Ensembl"/>
        </authorList>
    </citation>
    <scope>IDENTIFICATION</scope>
</reference>
<dbReference type="GeneTree" id="ENSGT00940000176846"/>
<protein>
    <recommendedName>
        <fullName evidence="4">Transposase Tc1-like domain-containing protein</fullName>
    </recommendedName>
</protein>
<evidence type="ECO:0008006" key="4">
    <source>
        <dbReference type="Google" id="ProtNLM"/>
    </source>
</evidence>
<accession>A0AAY4DV77</accession>
<reference evidence="2" key="3">
    <citation type="submission" date="2025-09" db="UniProtKB">
        <authorList>
            <consortium name="Ensembl"/>
        </authorList>
    </citation>
    <scope>IDENTIFICATION</scope>
</reference>
<dbReference type="SUPFAM" id="SSF46689">
    <property type="entry name" value="Homeodomain-like"/>
    <property type="match status" value="1"/>
</dbReference>
<gene>
    <name evidence="2" type="primary">MRPS21</name>
</gene>
<proteinExistence type="predicted"/>
<feature type="region of interest" description="Disordered" evidence="1">
    <location>
        <begin position="28"/>
        <end position="61"/>
    </location>
</feature>
<name>A0AAY4DV77_9TELE</name>
<dbReference type="InterPro" id="IPR009057">
    <property type="entry name" value="Homeodomain-like_sf"/>
</dbReference>
<sequence>MARLRGGGSQSYVAGDLGVSPNVISRLASRHRTTGRVHDRPRSGGPRVTGRNEDQNLRTYAPRHRYATATRLQARLRDVRRTRVSTIRNRLHRFGLNAR</sequence>
<dbReference type="AlphaFoldDB" id="A0AAY4DV77"/>
<evidence type="ECO:0000313" key="2">
    <source>
        <dbReference type="Ensembl" id="ENSDCDP00010048381.1"/>
    </source>
</evidence>
<evidence type="ECO:0000256" key="1">
    <source>
        <dbReference type="SAM" id="MobiDB-lite"/>
    </source>
</evidence>
<organism evidence="2 3">
    <name type="scientific">Denticeps clupeoides</name>
    <name type="common">denticle herring</name>
    <dbReference type="NCBI Taxonomy" id="299321"/>
    <lineage>
        <taxon>Eukaryota</taxon>
        <taxon>Metazoa</taxon>
        <taxon>Chordata</taxon>
        <taxon>Craniata</taxon>
        <taxon>Vertebrata</taxon>
        <taxon>Euteleostomi</taxon>
        <taxon>Actinopterygii</taxon>
        <taxon>Neopterygii</taxon>
        <taxon>Teleostei</taxon>
        <taxon>Clupei</taxon>
        <taxon>Clupeiformes</taxon>
        <taxon>Denticipitoidei</taxon>
        <taxon>Denticipitidae</taxon>
        <taxon>Denticeps</taxon>
    </lineage>
</organism>
<reference evidence="2 3" key="1">
    <citation type="submission" date="2020-06" db="EMBL/GenBank/DDBJ databases">
        <authorList>
            <consortium name="Wellcome Sanger Institute Data Sharing"/>
        </authorList>
    </citation>
    <scope>NUCLEOTIDE SEQUENCE [LARGE SCALE GENOMIC DNA]</scope>
</reference>
<dbReference type="Ensembl" id="ENSDCDT00010058717.1">
    <property type="protein sequence ID" value="ENSDCDP00010048381.1"/>
    <property type="gene ID" value="ENSDCDG00010029164.1"/>
</dbReference>